<comment type="caution">
    <text evidence="1">The sequence shown here is derived from an EMBL/GenBank/DDBJ whole genome shotgun (WGS) entry which is preliminary data.</text>
</comment>
<organism evidence="1 2">
    <name type="scientific">Corynebacterium nuruki</name>
    <dbReference type="NCBI Taxonomy" id="1032851"/>
    <lineage>
        <taxon>Bacteria</taxon>
        <taxon>Bacillati</taxon>
        <taxon>Actinomycetota</taxon>
        <taxon>Actinomycetes</taxon>
        <taxon>Mycobacteriales</taxon>
        <taxon>Corynebacteriaceae</taxon>
        <taxon>Corynebacterium</taxon>
    </lineage>
</organism>
<dbReference type="GO" id="GO:0016740">
    <property type="term" value="F:transferase activity"/>
    <property type="evidence" value="ECO:0007669"/>
    <property type="project" value="UniProtKB-KW"/>
</dbReference>
<evidence type="ECO:0000313" key="1">
    <source>
        <dbReference type="EMBL" id="HCT15113.1"/>
    </source>
</evidence>
<keyword evidence="1" id="KW-0808">Transferase</keyword>
<protein>
    <submittedName>
        <fullName evidence="1">CCA tRNA nucleotidyltransferase</fullName>
    </submittedName>
</protein>
<proteinExistence type="predicted"/>
<evidence type="ECO:0000313" key="2">
    <source>
        <dbReference type="Proteomes" id="UP000261739"/>
    </source>
</evidence>
<dbReference type="SUPFAM" id="SSF81891">
    <property type="entry name" value="Poly A polymerase C-terminal region-like"/>
    <property type="match status" value="1"/>
</dbReference>
<reference evidence="1 2" key="1">
    <citation type="journal article" date="2018" name="Nat. Biotechnol.">
        <title>A standardized bacterial taxonomy based on genome phylogeny substantially revises the tree of life.</title>
        <authorList>
            <person name="Parks D.H."/>
            <person name="Chuvochina M."/>
            <person name="Waite D.W."/>
            <person name="Rinke C."/>
            <person name="Skarshewski A."/>
            <person name="Chaumeil P.A."/>
            <person name="Hugenholtz P."/>
        </authorList>
    </citation>
    <scope>NUCLEOTIDE SEQUENCE [LARGE SCALE GENOMIC DNA]</scope>
    <source>
        <strain evidence="1">UBA11247</strain>
    </source>
</reference>
<gene>
    <name evidence="1" type="ORF">DIW82_10125</name>
</gene>
<dbReference type="Proteomes" id="UP000261739">
    <property type="component" value="Unassembled WGS sequence"/>
</dbReference>
<sequence length="56" mass="6284">NEIMQILGISPGPEVGKAWAFLKELRLDRGPMEHDEAVAELTAWWAREHGEDPAQS</sequence>
<dbReference type="EMBL" id="DQID01000259">
    <property type="protein sequence ID" value="HCT15113.1"/>
    <property type="molecule type" value="Genomic_DNA"/>
</dbReference>
<feature type="non-terminal residue" evidence="1">
    <location>
        <position position="1"/>
    </location>
</feature>
<dbReference type="AlphaFoldDB" id="A0A3D4T0S6"/>
<accession>A0A3D4T0S6</accession>
<name>A0A3D4T0S6_9CORY</name>